<evidence type="ECO:0000313" key="2">
    <source>
        <dbReference type="EMBL" id="KJU82819.1"/>
    </source>
</evidence>
<feature type="transmembrane region" description="Helical" evidence="1">
    <location>
        <begin position="169"/>
        <end position="191"/>
    </location>
</feature>
<reference evidence="2 3" key="1">
    <citation type="submission" date="2015-02" db="EMBL/GenBank/DDBJ databases">
        <title>Single-cell genomics of uncultivated deep-branching MTB reveals a conserved set of magnetosome genes.</title>
        <authorList>
            <person name="Kolinko S."/>
            <person name="Richter M."/>
            <person name="Glockner F.O."/>
            <person name="Brachmann A."/>
            <person name="Schuler D."/>
        </authorList>
    </citation>
    <scope>NUCLEOTIDE SEQUENCE [LARGE SCALE GENOMIC DNA]</scope>
    <source>
        <strain evidence="2">TM-1</strain>
    </source>
</reference>
<keyword evidence="3" id="KW-1185">Reference proteome</keyword>
<feature type="transmembrane region" description="Helical" evidence="1">
    <location>
        <begin position="105"/>
        <end position="122"/>
    </location>
</feature>
<dbReference type="EMBL" id="LACI01002156">
    <property type="protein sequence ID" value="KJU82819.1"/>
    <property type="molecule type" value="Genomic_DNA"/>
</dbReference>
<keyword evidence="1" id="KW-1133">Transmembrane helix</keyword>
<proteinExistence type="predicted"/>
<keyword evidence="1" id="KW-0812">Transmembrane</keyword>
<keyword evidence="1" id="KW-0472">Membrane</keyword>
<dbReference type="AlphaFoldDB" id="A0A0F3GLJ0"/>
<dbReference type="Proteomes" id="UP000033423">
    <property type="component" value="Unassembled WGS sequence"/>
</dbReference>
<comment type="caution">
    <text evidence="2">The sequence shown here is derived from an EMBL/GenBank/DDBJ whole genome shotgun (WGS) entry which is preliminary data.</text>
</comment>
<feature type="transmembrane region" description="Helical" evidence="1">
    <location>
        <begin position="51"/>
        <end position="68"/>
    </location>
</feature>
<name>A0A0F3GLJ0_9BACT</name>
<feature type="transmembrane region" description="Helical" evidence="1">
    <location>
        <begin position="80"/>
        <end position="99"/>
    </location>
</feature>
<protein>
    <submittedName>
        <fullName evidence="2">Fimbrial protein</fullName>
    </submittedName>
</protein>
<organism evidence="2 3">
    <name type="scientific">Candidatus Magnetobacterium bavaricum</name>
    <dbReference type="NCBI Taxonomy" id="29290"/>
    <lineage>
        <taxon>Bacteria</taxon>
        <taxon>Pseudomonadati</taxon>
        <taxon>Nitrospirota</taxon>
        <taxon>Thermodesulfovibrionia</taxon>
        <taxon>Thermodesulfovibrionales</taxon>
        <taxon>Candidatus Magnetobacteriaceae</taxon>
        <taxon>Candidatus Magnetobacterium</taxon>
    </lineage>
</organism>
<feature type="transmembrane region" description="Helical" evidence="1">
    <location>
        <begin position="134"/>
        <end position="157"/>
    </location>
</feature>
<evidence type="ECO:0000313" key="3">
    <source>
        <dbReference type="Proteomes" id="UP000033423"/>
    </source>
</evidence>
<evidence type="ECO:0000256" key="1">
    <source>
        <dbReference type="SAM" id="Phobius"/>
    </source>
</evidence>
<feature type="transmembrane region" description="Helical" evidence="1">
    <location>
        <begin position="12"/>
        <end position="31"/>
    </location>
</feature>
<gene>
    <name evidence="2" type="ORF">MBAV_004987</name>
</gene>
<accession>A0A0F3GLJ0</accession>
<sequence>MNSRYKKVFWGVFFGFLLVFNFVSGVGVYLLTYRLVRVFYLGFYRSHDHGYFIFASIFMTTAFALWKLRNKLRESWKESVITTIAVSIALAFYINLVLNGTSPKFLFQIPYFITTGWIYYTLDITENINFNVTEFALTMVFILALLIAALHIFLKWIEFRHFRNKTPMPLTWTVVFAVLMLIIGISSTASINQIKYITKTPEIIVEIDRRRVRALESGVKGAVSDLQDYLDSYAIGDPYIIVTDSTGKQGCIEAGNASATGKTCQAFYNEAYLTTYTPFPGGMDELLGNFINHHTNKADKSPYTGQPLFVTTHTTEGEIVLTPVNDRAVSVTAYAEDINAPVFSLIVTIKVINQ</sequence>